<dbReference type="EMBL" id="JACGWN010000009">
    <property type="protein sequence ID" value="KAL0434286.1"/>
    <property type="molecule type" value="Genomic_DNA"/>
</dbReference>
<evidence type="ECO:0000313" key="2">
    <source>
        <dbReference type="EMBL" id="KAL0434286.1"/>
    </source>
</evidence>
<feature type="domain" description="Retrotransposon gag" evidence="1">
    <location>
        <begin position="236"/>
        <end position="325"/>
    </location>
</feature>
<dbReference type="PANTHER" id="PTHR33437:SF2">
    <property type="entry name" value="OS06G0361200 PROTEIN"/>
    <property type="match status" value="1"/>
</dbReference>
<gene>
    <name evidence="2" type="ORF">Slati_2762900</name>
</gene>
<name>A0AAW2VZA1_9LAMI</name>
<evidence type="ECO:0000259" key="1">
    <source>
        <dbReference type="Pfam" id="PF03732"/>
    </source>
</evidence>
<organism evidence="2">
    <name type="scientific">Sesamum latifolium</name>
    <dbReference type="NCBI Taxonomy" id="2727402"/>
    <lineage>
        <taxon>Eukaryota</taxon>
        <taxon>Viridiplantae</taxon>
        <taxon>Streptophyta</taxon>
        <taxon>Embryophyta</taxon>
        <taxon>Tracheophyta</taxon>
        <taxon>Spermatophyta</taxon>
        <taxon>Magnoliopsida</taxon>
        <taxon>eudicotyledons</taxon>
        <taxon>Gunneridae</taxon>
        <taxon>Pentapetalae</taxon>
        <taxon>asterids</taxon>
        <taxon>lamiids</taxon>
        <taxon>Lamiales</taxon>
        <taxon>Pedaliaceae</taxon>
        <taxon>Sesamum</taxon>
    </lineage>
</organism>
<protein>
    <recommendedName>
        <fullName evidence="1">Retrotransposon gag domain-containing protein</fullName>
    </recommendedName>
</protein>
<reference evidence="2" key="2">
    <citation type="journal article" date="2024" name="Plant">
        <title>Genomic evolution and insights into agronomic trait innovations of Sesamum species.</title>
        <authorList>
            <person name="Miao H."/>
            <person name="Wang L."/>
            <person name="Qu L."/>
            <person name="Liu H."/>
            <person name="Sun Y."/>
            <person name="Le M."/>
            <person name="Wang Q."/>
            <person name="Wei S."/>
            <person name="Zheng Y."/>
            <person name="Lin W."/>
            <person name="Duan Y."/>
            <person name="Cao H."/>
            <person name="Xiong S."/>
            <person name="Wang X."/>
            <person name="Wei L."/>
            <person name="Li C."/>
            <person name="Ma Q."/>
            <person name="Ju M."/>
            <person name="Zhao R."/>
            <person name="Li G."/>
            <person name="Mu C."/>
            <person name="Tian Q."/>
            <person name="Mei H."/>
            <person name="Zhang T."/>
            <person name="Gao T."/>
            <person name="Zhang H."/>
        </authorList>
    </citation>
    <scope>NUCLEOTIDE SEQUENCE</scope>
    <source>
        <strain evidence="2">KEN1</strain>
    </source>
</reference>
<accession>A0AAW2VZA1</accession>
<dbReference type="AlphaFoldDB" id="A0AAW2VZA1"/>
<dbReference type="Pfam" id="PF03732">
    <property type="entry name" value="Retrotrans_gag"/>
    <property type="match status" value="1"/>
</dbReference>
<sequence length="377" mass="42577">MEMKNNLSNSPNFKYHMPSLEASSQQNNHVGASRDDGIALPLKFALKLGAKQKAQVAENNLLDDTMIHSSSISLTAEVTTVMMVQTTSLDEQIASLTAAVGNLLKHVQARGDQLNKLHNKFQSTPASNKFEEQDLSVECNTSKGISVSTNGFISVEHVKNTVNEAIAKTYETRVQAFKSYVKPYTRRIEQLRMRENYQPPKFQQFNGHGDPRQHIAHFVETCNNAGTDGDLLVKQFVLSLKDTAFDWYIDLEANSIDSWDDLQNKFFSRFYSARRTVSMTELANQHQEKDEPVLDYINNWRNISLSCKDALSEISAVELCIQGMHWELCYILQAIKPKTFGELATRAHGIEMSFNCKEDEYLVDASEDDSDDDEATP</sequence>
<comment type="caution">
    <text evidence="2">The sequence shown here is derived from an EMBL/GenBank/DDBJ whole genome shotgun (WGS) entry which is preliminary data.</text>
</comment>
<dbReference type="PANTHER" id="PTHR33437">
    <property type="entry name" value="OS06G0361200 PROTEIN"/>
    <property type="match status" value="1"/>
</dbReference>
<reference evidence="2" key="1">
    <citation type="submission" date="2020-06" db="EMBL/GenBank/DDBJ databases">
        <authorList>
            <person name="Li T."/>
            <person name="Hu X."/>
            <person name="Zhang T."/>
            <person name="Song X."/>
            <person name="Zhang H."/>
            <person name="Dai N."/>
            <person name="Sheng W."/>
            <person name="Hou X."/>
            <person name="Wei L."/>
        </authorList>
    </citation>
    <scope>NUCLEOTIDE SEQUENCE</scope>
    <source>
        <strain evidence="2">KEN1</strain>
        <tissue evidence="2">Leaf</tissue>
    </source>
</reference>
<proteinExistence type="predicted"/>
<dbReference type="InterPro" id="IPR005162">
    <property type="entry name" value="Retrotrans_gag_dom"/>
</dbReference>